<dbReference type="GO" id="GO:0003723">
    <property type="term" value="F:RNA binding"/>
    <property type="evidence" value="ECO:0007669"/>
    <property type="project" value="InterPro"/>
</dbReference>
<dbReference type="FunFam" id="1.10.10.790:FF:000002">
    <property type="entry name" value="Splicing factor 3A subunit 1"/>
    <property type="match status" value="1"/>
</dbReference>
<evidence type="ECO:0000313" key="3">
    <source>
        <dbReference type="Proteomes" id="UP000268535"/>
    </source>
</evidence>
<feature type="non-terminal residue" evidence="2">
    <location>
        <position position="64"/>
    </location>
</feature>
<name>A0A4P9WW33_9FUNG</name>
<feature type="domain" description="SURP motif" evidence="1">
    <location>
        <begin position="18"/>
        <end position="60"/>
    </location>
</feature>
<dbReference type="InterPro" id="IPR035967">
    <property type="entry name" value="SWAP/Surp_sf"/>
</dbReference>
<accession>A0A4P9WW33</accession>
<dbReference type="GO" id="GO:0045292">
    <property type="term" value="P:mRNA cis splicing, via spliceosome"/>
    <property type="evidence" value="ECO:0007669"/>
    <property type="project" value="InterPro"/>
</dbReference>
<dbReference type="GO" id="GO:0071004">
    <property type="term" value="C:U2-type prespliceosome"/>
    <property type="evidence" value="ECO:0007669"/>
    <property type="project" value="TreeGrafter"/>
</dbReference>
<feature type="non-terminal residue" evidence="2">
    <location>
        <position position="1"/>
    </location>
</feature>
<dbReference type="AlphaFoldDB" id="A0A4P9WW33"/>
<dbReference type="Pfam" id="PF01805">
    <property type="entry name" value="Surp"/>
    <property type="match status" value="1"/>
</dbReference>
<dbReference type="InterPro" id="IPR000061">
    <property type="entry name" value="Surp"/>
</dbReference>
<dbReference type="Gene3D" id="1.10.10.790">
    <property type="entry name" value="Surp module"/>
    <property type="match status" value="1"/>
</dbReference>
<gene>
    <name evidence="2" type="ORF">CAUPRSCDRAFT_678</name>
</gene>
<dbReference type="InterPro" id="IPR045146">
    <property type="entry name" value="SF3A1"/>
</dbReference>
<dbReference type="GO" id="GO:0000381">
    <property type="term" value="P:regulation of alternative mRNA splicing, via spliceosome"/>
    <property type="evidence" value="ECO:0007669"/>
    <property type="project" value="TreeGrafter"/>
</dbReference>
<sequence>SAAVPDGVILPPPEIRATADKTALAVAKHGPTFEARIRDDQAKAVRFCFLKPGDAYRPYYEWKL</sequence>
<dbReference type="Proteomes" id="UP000268535">
    <property type="component" value="Unassembled WGS sequence"/>
</dbReference>
<proteinExistence type="predicted"/>
<dbReference type="GO" id="GO:0005686">
    <property type="term" value="C:U2 snRNP"/>
    <property type="evidence" value="ECO:0007669"/>
    <property type="project" value="TreeGrafter"/>
</dbReference>
<dbReference type="EMBL" id="ML011315">
    <property type="protein sequence ID" value="RKO95600.1"/>
    <property type="molecule type" value="Genomic_DNA"/>
</dbReference>
<organism evidence="2 3">
    <name type="scientific">Caulochytrium protostelioides</name>
    <dbReference type="NCBI Taxonomy" id="1555241"/>
    <lineage>
        <taxon>Eukaryota</taxon>
        <taxon>Fungi</taxon>
        <taxon>Fungi incertae sedis</taxon>
        <taxon>Chytridiomycota</taxon>
        <taxon>Chytridiomycota incertae sedis</taxon>
        <taxon>Chytridiomycetes</taxon>
        <taxon>Caulochytriales</taxon>
        <taxon>Caulochytriaceae</taxon>
        <taxon>Caulochytrium</taxon>
    </lineage>
</organism>
<protein>
    <recommendedName>
        <fullName evidence="1">SURP motif domain-containing protein</fullName>
    </recommendedName>
</protein>
<evidence type="ECO:0000313" key="2">
    <source>
        <dbReference type="EMBL" id="RKO95600.1"/>
    </source>
</evidence>
<dbReference type="SMART" id="SM00648">
    <property type="entry name" value="SWAP"/>
    <property type="match status" value="1"/>
</dbReference>
<dbReference type="SUPFAM" id="SSF109905">
    <property type="entry name" value="Surp module (SWAP domain)"/>
    <property type="match status" value="1"/>
</dbReference>
<dbReference type="PROSITE" id="PS50128">
    <property type="entry name" value="SURP"/>
    <property type="match status" value="1"/>
</dbReference>
<dbReference type="PANTHER" id="PTHR15316:SF1">
    <property type="entry name" value="SPLICING FACTOR 3A SUBUNIT 1"/>
    <property type="match status" value="1"/>
</dbReference>
<dbReference type="PANTHER" id="PTHR15316">
    <property type="entry name" value="SPLICEOSOME ASSOCIATED PROTEIN 114/SWAP SPLICING FACTOR-RELATED"/>
    <property type="match status" value="1"/>
</dbReference>
<dbReference type="GO" id="GO:0071013">
    <property type="term" value="C:catalytic step 2 spliceosome"/>
    <property type="evidence" value="ECO:0007669"/>
    <property type="project" value="TreeGrafter"/>
</dbReference>
<reference evidence="3" key="1">
    <citation type="journal article" date="2018" name="Nat. Microbiol.">
        <title>Leveraging single-cell genomics to expand the fungal tree of life.</title>
        <authorList>
            <person name="Ahrendt S.R."/>
            <person name="Quandt C.A."/>
            <person name="Ciobanu D."/>
            <person name="Clum A."/>
            <person name="Salamov A."/>
            <person name="Andreopoulos B."/>
            <person name="Cheng J.F."/>
            <person name="Woyke T."/>
            <person name="Pelin A."/>
            <person name="Henrissat B."/>
            <person name="Reynolds N.K."/>
            <person name="Benny G.L."/>
            <person name="Smith M.E."/>
            <person name="James T.Y."/>
            <person name="Grigoriev I.V."/>
        </authorList>
    </citation>
    <scope>NUCLEOTIDE SEQUENCE [LARGE SCALE GENOMIC DNA]</scope>
    <source>
        <strain evidence="3">ATCC 52028</strain>
    </source>
</reference>
<evidence type="ECO:0000259" key="1">
    <source>
        <dbReference type="PROSITE" id="PS50128"/>
    </source>
</evidence>